<gene>
    <name evidence="2" type="primary">smtB</name>
    <name evidence="2" type="ORF">PDMSB3_2164</name>
</gene>
<dbReference type="EMBL" id="LR699554">
    <property type="protein sequence ID" value="VVD33448.1"/>
    <property type="molecule type" value="Genomic_DNA"/>
</dbReference>
<dbReference type="InterPro" id="IPR023606">
    <property type="entry name" value="CoA-Trfase_III_dom_1_sf"/>
</dbReference>
<sequence length="396" mass="43347">MKALEGLRVLDLGTFVAGPFCTTIFAEFGAEVIKVEPPQTGDSLRRFGTETECGDTLMWLTESRNKKCVTLNLAHERGRQMLRDLAASCDIVVENFRPGVIEKWGLDFESLHKLNPRTILVRISAYGQNGPNRGKPGFARVAHAFSGLAYLAGEPGRVPVTPGSTSLADYGSGMYATIGALIALQARERTGHGQCVDLALYEPMFRVLDEMVPAYHMFGKVRERMGANAVNVAPHAHYRTRDERWIAIACTNDKIFRRFAHVMQRPELADDDQWGRASVRIAAIDAVNALVQDWIGARDHDEVLRLCDEGSVPASLLYSVADIFDDPQYEARGNIRTMPSRAGDVAVPNVIPRLSETPGAIEWLGPTLGSHNEEVFGELLGCSGSDLAALRAAGVI</sequence>
<keyword evidence="1 2" id="KW-0808">Transferase</keyword>
<dbReference type="PANTHER" id="PTHR48207">
    <property type="entry name" value="SUCCINATE--HYDROXYMETHYLGLUTARATE COA-TRANSFERASE"/>
    <property type="match status" value="1"/>
</dbReference>
<name>A0A5Q4ZN76_9BURK</name>
<evidence type="ECO:0000313" key="3">
    <source>
        <dbReference type="Proteomes" id="UP000325811"/>
    </source>
</evidence>
<reference evidence="2 3" key="1">
    <citation type="submission" date="2019-08" db="EMBL/GenBank/DDBJ databases">
        <authorList>
            <person name="Herpell B J."/>
        </authorList>
    </citation>
    <scope>NUCLEOTIDE SEQUENCE [LARGE SCALE GENOMIC DNA]</scope>
    <source>
        <strain evidence="3">Msb3</strain>
    </source>
</reference>
<dbReference type="Pfam" id="PF02515">
    <property type="entry name" value="CoA_transf_3"/>
    <property type="match status" value="1"/>
</dbReference>
<dbReference type="Proteomes" id="UP000325811">
    <property type="component" value="Chromosome II"/>
</dbReference>
<protein>
    <submittedName>
        <fullName evidence="2">Succinyl-CoA--L-malate CoA-transferase beta subunit</fullName>
        <ecNumber evidence="2">2.8.3.22</ecNumber>
    </submittedName>
</protein>
<dbReference type="InterPro" id="IPR003673">
    <property type="entry name" value="CoA-Trfase_fam_III"/>
</dbReference>
<evidence type="ECO:0000313" key="2">
    <source>
        <dbReference type="EMBL" id="VVD33448.1"/>
    </source>
</evidence>
<dbReference type="PANTHER" id="PTHR48207:SF3">
    <property type="entry name" value="SUCCINATE--HYDROXYMETHYLGLUTARATE COA-TRANSFERASE"/>
    <property type="match status" value="1"/>
</dbReference>
<organism evidence="2 3">
    <name type="scientific">Paraburkholderia dioscoreae</name>
    <dbReference type="NCBI Taxonomy" id="2604047"/>
    <lineage>
        <taxon>Bacteria</taxon>
        <taxon>Pseudomonadati</taxon>
        <taxon>Pseudomonadota</taxon>
        <taxon>Betaproteobacteria</taxon>
        <taxon>Burkholderiales</taxon>
        <taxon>Burkholderiaceae</taxon>
        <taxon>Paraburkholderia</taxon>
    </lineage>
</organism>
<evidence type="ECO:0000256" key="1">
    <source>
        <dbReference type="ARBA" id="ARBA00022679"/>
    </source>
</evidence>
<dbReference type="AlphaFoldDB" id="A0A5Q4ZN76"/>
<proteinExistence type="predicted"/>
<accession>A0A5Q4ZN76</accession>
<dbReference type="Gene3D" id="3.40.50.10540">
    <property type="entry name" value="Crotonobetainyl-coa:carnitine coa-transferase, domain 1"/>
    <property type="match status" value="1"/>
</dbReference>
<dbReference type="GO" id="GO:0008410">
    <property type="term" value="F:CoA-transferase activity"/>
    <property type="evidence" value="ECO:0007669"/>
    <property type="project" value="TreeGrafter"/>
</dbReference>
<dbReference type="Gene3D" id="3.30.1540.10">
    <property type="entry name" value="formyl-coa transferase, domain 3"/>
    <property type="match status" value="1"/>
</dbReference>
<dbReference type="KEGG" id="pdio:PDMSB3_2164.1"/>
<dbReference type="InterPro" id="IPR044855">
    <property type="entry name" value="CoA-Trfase_III_dom3_sf"/>
</dbReference>
<dbReference type="EC" id="2.8.3.22" evidence="2"/>
<keyword evidence="3" id="KW-1185">Reference proteome</keyword>
<dbReference type="SUPFAM" id="SSF89796">
    <property type="entry name" value="CoA-transferase family III (CaiB/BaiF)"/>
    <property type="match status" value="1"/>
</dbReference>
<dbReference type="InterPro" id="IPR050483">
    <property type="entry name" value="CoA-transferase_III_domain"/>
</dbReference>
<dbReference type="RefSeq" id="WP_007177728.1">
    <property type="nucleotide sequence ID" value="NZ_LR699554.1"/>
</dbReference>